<keyword evidence="2" id="KW-0012">Acyltransferase</keyword>
<dbReference type="AlphaFoldDB" id="A0A845HVJ0"/>
<proteinExistence type="predicted"/>
<feature type="domain" description="N-acetyltransferase" evidence="3">
    <location>
        <begin position="8"/>
        <end position="159"/>
    </location>
</feature>
<dbReference type="SUPFAM" id="SSF55729">
    <property type="entry name" value="Acyl-CoA N-acyltransferases (Nat)"/>
    <property type="match status" value="1"/>
</dbReference>
<evidence type="ECO:0000313" key="4">
    <source>
        <dbReference type="EMBL" id="MYN43541.1"/>
    </source>
</evidence>
<evidence type="ECO:0000256" key="1">
    <source>
        <dbReference type="ARBA" id="ARBA00022679"/>
    </source>
</evidence>
<protein>
    <submittedName>
        <fullName evidence="4">GNAT family N-acetyltransferase</fullName>
    </submittedName>
</protein>
<dbReference type="GO" id="GO:0016747">
    <property type="term" value="F:acyltransferase activity, transferring groups other than amino-acyl groups"/>
    <property type="evidence" value="ECO:0007669"/>
    <property type="project" value="InterPro"/>
</dbReference>
<keyword evidence="5" id="KW-1185">Reference proteome</keyword>
<keyword evidence="1 4" id="KW-0808">Transferase</keyword>
<dbReference type="Gene3D" id="3.40.630.30">
    <property type="match status" value="1"/>
</dbReference>
<dbReference type="RefSeq" id="WP_161033412.1">
    <property type="nucleotide sequence ID" value="NZ_WWCL01000001.1"/>
</dbReference>
<dbReference type="InterPro" id="IPR050832">
    <property type="entry name" value="Bact_Acetyltransf"/>
</dbReference>
<reference evidence="4" key="1">
    <citation type="submission" date="2019-12" db="EMBL/GenBank/DDBJ databases">
        <title>Novel species isolated from a subtropical stream in China.</title>
        <authorList>
            <person name="Lu H."/>
        </authorList>
    </citation>
    <scope>NUCLEOTIDE SEQUENCE [LARGE SCALE GENOMIC DNA]</scope>
    <source>
        <strain evidence="4">FT93W</strain>
    </source>
</reference>
<dbReference type="InterPro" id="IPR016181">
    <property type="entry name" value="Acyl_CoA_acyltransferase"/>
</dbReference>
<organism evidence="4 5">
    <name type="scientific">Duganella fentianensis</name>
    <dbReference type="NCBI Taxonomy" id="2692177"/>
    <lineage>
        <taxon>Bacteria</taxon>
        <taxon>Pseudomonadati</taxon>
        <taxon>Pseudomonadota</taxon>
        <taxon>Betaproteobacteria</taxon>
        <taxon>Burkholderiales</taxon>
        <taxon>Oxalobacteraceae</taxon>
        <taxon>Telluria group</taxon>
        <taxon>Duganella</taxon>
    </lineage>
</organism>
<sequence length="159" mass="17379">MPQSKTTIIVRKAVAADTAAVLALYRELRPNDPPIEDARIATLWQEVAEGPRSSILVAEYEQEVAATCMLAFLPNLASDGRPIGVIEHVVTAHRFRRRGLSKKLLEFALAVAWRANCCKVCLLSGAQRTVAHDLYKAVGFDGDVERGFVAKPGTSSYKV</sequence>
<evidence type="ECO:0000259" key="3">
    <source>
        <dbReference type="PROSITE" id="PS51186"/>
    </source>
</evidence>
<dbReference type="CDD" id="cd04301">
    <property type="entry name" value="NAT_SF"/>
    <property type="match status" value="1"/>
</dbReference>
<gene>
    <name evidence="4" type="ORF">GTP23_00485</name>
</gene>
<name>A0A845HVJ0_9BURK</name>
<dbReference type="PANTHER" id="PTHR43877">
    <property type="entry name" value="AMINOALKYLPHOSPHONATE N-ACETYLTRANSFERASE-RELATED-RELATED"/>
    <property type="match status" value="1"/>
</dbReference>
<dbReference type="PROSITE" id="PS51186">
    <property type="entry name" value="GNAT"/>
    <property type="match status" value="1"/>
</dbReference>
<comment type="caution">
    <text evidence="4">The sequence shown here is derived from an EMBL/GenBank/DDBJ whole genome shotgun (WGS) entry which is preliminary data.</text>
</comment>
<evidence type="ECO:0000313" key="5">
    <source>
        <dbReference type="Proteomes" id="UP000444316"/>
    </source>
</evidence>
<dbReference type="Proteomes" id="UP000444316">
    <property type="component" value="Unassembled WGS sequence"/>
</dbReference>
<dbReference type="InterPro" id="IPR000182">
    <property type="entry name" value="GNAT_dom"/>
</dbReference>
<evidence type="ECO:0000256" key="2">
    <source>
        <dbReference type="ARBA" id="ARBA00023315"/>
    </source>
</evidence>
<dbReference type="Pfam" id="PF00583">
    <property type="entry name" value="Acetyltransf_1"/>
    <property type="match status" value="1"/>
</dbReference>
<dbReference type="EMBL" id="WWCL01000001">
    <property type="protein sequence ID" value="MYN43541.1"/>
    <property type="molecule type" value="Genomic_DNA"/>
</dbReference>
<accession>A0A845HVJ0</accession>